<dbReference type="GO" id="GO:0005524">
    <property type="term" value="F:ATP binding"/>
    <property type="evidence" value="ECO:0007669"/>
    <property type="project" value="UniProtKB-KW"/>
</dbReference>
<evidence type="ECO:0000256" key="2">
    <source>
        <dbReference type="ARBA" id="ARBA00004141"/>
    </source>
</evidence>
<comment type="catalytic activity">
    <reaction evidence="1">
        <text>ATP + protein L-histidine = ADP + protein N-phospho-L-histidine.</text>
        <dbReference type="EC" id="2.7.13.3"/>
    </reaction>
</comment>
<accession>A0A411WWQ9</accession>
<evidence type="ECO:0000313" key="18">
    <source>
        <dbReference type="Proteomes" id="UP000628442"/>
    </source>
</evidence>
<dbReference type="Proteomes" id="UP000292307">
    <property type="component" value="Chromosome"/>
</dbReference>
<evidence type="ECO:0000256" key="11">
    <source>
        <dbReference type="ARBA" id="ARBA00023012"/>
    </source>
</evidence>
<dbReference type="SUPFAM" id="SSF55874">
    <property type="entry name" value="ATPase domain of HSP90 chaperone/DNA topoisomerase II/histidine kinase"/>
    <property type="match status" value="1"/>
</dbReference>
<dbReference type="SUPFAM" id="SSF47384">
    <property type="entry name" value="Homodimeric domain of signal transducing histidine kinase"/>
    <property type="match status" value="1"/>
</dbReference>
<evidence type="ECO:0000259" key="14">
    <source>
        <dbReference type="PROSITE" id="PS50109"/>
    </source>
</evidence>
<evidence type="ECO:0000256" key="3">
    <source>
        <dbReference type="ARBA" id="ARBA00012438"/>
    </source>
</evidence>
<dbReference type="InterPro" id="IPR005467">
    <property type="entry name" value="His_kinase_dom"/>
</dbReference>
<evidence type="ECO:0000256" key="5">
    <source>
        <dbReference type="ARBA" id="ARBA00022679"/>
    </source>
</evidence>
<reference evidence="15" key="1">
    <citation type="journal article" date="2014" name="Int. J. Syst. Evol. Microbiol.">
        <title>Complete genome sequence of Corynebacterium casei LMG S-19264T (=DSM 44701T), isolated from a smear-ripened cheese.</title>
        <authorList>
            <consortium name="US DOE Joint Genome Institute (JGI-PGF)"/>
            <person name="Walter F."/>
            <person name="Albersmeier A."/>
            <person name="Kalinowski J."/>
            <person name="Ruckert C."/>
        </authorList>
    </citation>
    <scope>NUCLEOTIDE SEQUENCE</scope>
    <source>
        <strain evidence="15">KCTC 12343</strain>
    </source>
</reference>
<feature type="domain" description="Histidine kinase" evidence="14">
    <location>
        <begin position="244"/>
        <end position="456"/>
    </location>
</feature>
<evidence type="ECO:0000256" key="9">
    <source>
        <dbReference type="ARBA" id="ARBA00022840"/>
    </source>
</evidence>
<keyword evidence="17" id="KW-1185">Reference proteome</keyword>
<dbReference type="OrthoDB" id="8583694at2"/>
<dbReference type="CDD" id="cd00075">
    <property type="entry name" value="HATPase"/>
    <property type="match status" value="1"/>
</dbReference>
<proteinExistence type="predicted"/>
<evidence type="ECO:0000313" key="16">
    <source>
        <dbReference type="EMBL" id="QBI01146.1"/>
    </source>
</evidence>
<dbReference type="InterPro" id="IPR004358">
    <property type="entry name" value="Sig_transdc_His_kin-like_C"/>
</dbReference>
<gene>
    <name evidence="16" type="ORF">EYF70_10045</name>
    <name evidence="15" type="ORF">GCM10007387_33340</name>
</gene>
<organism evidence="15 18">
    <name type="scientific">Pseudoduganella albidiflava</name>
    <dbReference type="NCBI Taxonomy" id="321983"/>
    <lineage>
        <taxon>Bacteria</taxon>
        <taxon>Pseudomonadati</taxon>
        <taxon>Pseudomonadota</taxon>
        <taxon>Betaproteobacteria</taxon>
        <taxon>Burkholderiales</taxon>
        <taxon>Oxalobacteraceae</taxon>
        <taxon>Telluria group</taxon>
        <taxon>Pseudoduganella</taxon>
    </lineage>
</organism>
<keyword evidence="7" id="KW-0547">Nucleotide-binding</keyword>
<keyword evidence="8 15" id="KW-0418">Kinase</keyword>
<evidence type="ECO:0000313" key="15">
    <source>
        <dbReference type="EMBL" id="GGY48485.1"/>
    </source>
</evidence>
<dbReference type="InterPro" id="IPR003594">
    <property type="entry name" value="HATPase_dom"/>
</dbReference>
<dbReference type="PANTHER" id="PTHR45436">
    <property type="entry name" value="SENSOR HISTIDINE KINASE YKOH"/>
    <property type="match status" value="1"/>
</dbReference>
<feature type="transmembrane region" description="Helical" evidence="13">
    <location>
        <begin position="162"/>
        <end position="181"/>
    </location>
</feature>
<keyword evidence="12 13" id="KW-0472">Membrane</keyword>
<dbReference type="Pfam" id="PF02518">
    <property type="entry name" value="HATPase_c"/>
    <property type="match status" value="1"/>
</dbReference>
<dbReference type="RefSeq" id="WP_131145270.1">
    <property type="nucleotide sequence ID" value="NZ_BMWV01000007.1"/>
</dbReference>
<keyword evidence="5" id="KW-0808">Transferase</keyword>
<dbReference type="Proteomes" id="UP000628442">
    <property type="component" value="Unassembled WGS sequence"/>
</dbReference>
<evidence type="ECO:0000313" key="17">
    <source>
        <dbReference type="Proteomes" id="UP000292307"/>
    </source>
</evidence>
<evidence type="ECO:0000256" key="12">
    <source>
        <dbReference type="ARBA" id="ARBA00023136"/>
    </source>
</evidence>
<comment type="subcellular location">
    <subcellularLocation>
        <location evidence="2">Membrane</location>
        <topology evidence="2">Multi-pass membrane protein</topology>
    </subcellularLocation>
</comment>
<dbReference type="EMBL" id="BMWV01000007">
    <property type="protein sequence ID" value="GGY48485.1"/>
    <property type="molecule type" value="Genomic_DNA"/>
</dbReference>
<reference evidence="15" key="3">
    <citation type="submission" date="2022-12" db="EMBL/GenBank/DDBJ databases">
        <authorList>
            <person name="Sun Q."/>
            <person name="Kim S."/>
        </authorList>
    </citation>
    <scope>NUCLEOTIDE SEQUENCE</scope>
    <source>
        <strain evidence="15">KCTC 12343</strain>
    </source>
</reference>
<dbReference type="PANTHER" id="PTHR45436:SF14">
    <property type="entry name" value="SENSOR PROTEIN QSEC"/>
    <property type="match status" value="1"/>
</dbReference>
<dbReference type="Pfam" id="PF00512">
    <property type="entry name" value="HisKA"/>
    <property type="match status" value="1"/>
</dbReference>
<dbReference type="GO" id="GO:0000155">
    <property type="term" value="F:phosphorelay sensor kinase activity"/>
    <property type="evidence" value="ECO:0007669"/>
    <property type="project" value="InterPro"/>
</dbReference>
<keyword evidence="4" id="KW-0597">Phosphoprotein</keyword>
<evidence type="ECO:0000256" key="10">
    <source>
        <dbReference type="ARBA" id="ARBA00022989"/>
    </source>
</evidence>
<keyword evidence="10 13" id="KW-1133">Transmembrane helix</keyword>
<name>A0A411WWQ9_9BURK</name>
<dbReference type="InterPro" id="IPR036097">
    <property type="entry name" value="HisK_dim/P_sf"/>
</dbReference>
<dbReference type="SMART" id="SM00387">
    <property type="entry name" value="HATPase_c"/>
    <property type="match status" value="1"/>
</dbReference>
<keyword evidence="11" id="KW-0902">Two-component regulatory system</keyword>
<keyword evidence="6 13" id="KW-0812">Transmembrane</keyword>
<dbReference type="SMART" id="SM00388">
    <property type="entry name" value="HisKA"/>
    <property type="match status" value="1"/>
</dbReference>
<dbReference type="AlphaFoldDB" id="A0A411WWQ9"/>
<dbReference type="EC" id="2.7.13.3" evidence="3"/>
<evidence type="ECO:0000256" key="1">
    <source>
        <dbReference type="ARBA" id="ARBA00000085"/>
    </source>
</evidence>
<dbReference type="InterPro" id="IPR050428">
    <property type="entry name" value="TCS_sensor_his_kinase"/>
</dbReference>
<dbReference type="EMBL" id="CP036401">
    <property type="protein sequence ID" value="QBI01146.1"/>
    <property type="molecule type" value="Genomic_DNA"/>
</dbReference>
<evidence type="ECO:0000256" key="13">
    <source>
        <dbReference type="SAM" id="Phobius"/>
    </source>
</evidence>
<keyword evidence="9" id="KW-0067">ATP-binding</keyword>
<evidence type="ECO:0000256" key="6">
    <source>
        <dbReference type="ARBA" id="ARBA00022692"/>
    </source>
</evidence>
<evidence type="ECO:0000256" key="8">
    <source>
        <dbReference type="ARBA" id="ARBA00022777"/>
    </source>
</evidence>
<dbReference type="GO" id="GO:0005886">
    <property type="term" value="C:plasma membrane"/>
    <property type="evidence" value="ECO:0007669"/>
    <property type="project" value="TreeGrafter"/>
</dbReference>
<protein>
    <recommendedName>
        <fullName evidence="3">histidine kinase</fullName>
        <ecNumber evidence="3">2.7.13.3</ecNumber>
    </recommendedName>
</protein>
<dbReference type="PRINTS" id="PR00344">
    <property type="entry name" value="BCTRLSENSOR"/>
</dbReference>
<evidence type="ECO:0000256" key="7">
    <source>
        <dbReference type="ARBA" id="ARBA00022741"/>
    </source>
</evidence>
<reference evidence="16 17" key="2">
    <citation type="submission" date="2019-02" db="EMBL/GenBank/DDBJ databases">
        <title>Draft Genome Sequences of Six Type Strains of the Genus Massilia.</title>
        <authorList>
            <person name="Miess H."/>
            <person name="Frediansyhah A."/>
            <person name="Gross H."/>
        </authorList>
    </citation>
    <scope>NUCLEOTIDE SEQUENCE [LARGE SCALE GENOMIC DNA]</scope>
    <source>
        <strain evidence="16 17">DSM 17472</strain>
    </source>
</reference>
<evidence type="ECO:0000256" key="4">
    <source>
        <dbReference type="ARBA" id="ARBA00022553"/>
    </source>
</evidence>
<dbReference type="InterPro" id="IPR036890">
    <property type="entry name" value="HATPase_C_sf"/>
</dbReference>
<dbReference type="PROSITE" id="PS50109">
    <property type="entry name" value="HIS_KIN"/>
    <property type="match status" value="1"/>
</dbReference>
<dbReference type="InterPro" id="IPR003661">
    <property type="entry name" value="HisK_dim/P_dom"/>
</dbReference>
<dbReference type="Gene3D" id="3.30.565.10">
    <property type="entry name" value="Histidine kinase-like ATPase, C-terminal domain"/>
    <property type="match status" value="1"/>
</dbReference>
<dbReference type="Gene3D" id="1.10.287.130">
    <property type="match status" value="1"/>
</dbReference>
<dbReference type="CDD" id="cd00082">
    <property type="entry name" value="HisKA"/>
    <property type="match status" value="1"/>
</dbReference>
<sequence length="469" mass="51661">MMRRLRGIFEPSLMRRLMLAQLGLLALLWGLLLGFVVYESSTDDHDLRQDALYDAVLIVADQLADRPAQLREAFRYIELALSENIEKSLAPRLVLERGELTLYRSAGVPASLRTQRPDDIETVTFDGKRWRARARISPGGMRMTMIVPADRMNIFVTLNSKGFYLLPLLISIPFLALPAWLSIRVALRPWNAVAREVGSRGPRDLAPLSFRPRHRELRAMVDNIDALMRRLHDASTRERAFIADAAHELRTPLAAMRVNVEALQGQAVEPRQRELLAGIVSGVTRAGRLVGQMLNLMRSDAAGTGHTEKVALDALLQDRMAALSCLADARYVELDLEAEPGLAVDGCRETLTSLIDNLVDNAIKYSPQGGTVEVRLRRDGECAMLTVCDEGPGIPLALRERVFDRFYRDPAQTQSGSGLGLAIAQAAVVRHEGRIVLEGRDAGSGLRARVRLPLAGSTMVPSAALAPSS</sequence>